<proteinExistence type="predicted"/>
<reference evidence="2 3" key="1">
    <citation type="submission" date="2021-02" db="EMBL/GenBank/DDBJ databases">
        <title>PHA producing bacteria isolated from coastal sediment in Guangdong, Shenzhen.</title>
        <authorList>
            <person name="Zheng W."/>
            <person name="Yu S."/>
            <person name="Huang Y."/>
        </authorList>
    </citation>
    <scope>NUCLEOTIDE SEQUENCE [LARGE SCALE GENOMIC DNA]</scope>
    <source>
        <strain evidence="2 3">TN21-5</strain>
    </source>
</reference>
<dbReference type="Proteomes" id="UP000664344">
    <property type="component" value="Unassembled WGS sequence"/>
</dbReference>
<dbReference type="EMBL" id="JAFKDB010000020">
    <property type="protein sequence ID" value="MBN7771616.1"/>
    <property type="molecule type" value="Genomic_DNA"/>
</dbReference>
<protein>
    <recommendedName>
        <fullName evidence="4">2-isopropylmalate synthase</fullName>
    </recommendedName>
</protein>
<dbReference type="RefSeq" id="WP_206558311.1">
    <property type="nucleotide sequence ID" value="NZ_JAFKDB010000020.1"/>
</dbReference>
<feature type="region of interest" description="Disordered" evidence="1">
    <location>
        <begin position="81"/>
        <end position="106"/>
    </location>
</feature>
<comment type="caution">
    <text evidence="2">The sequence shown here is derived from an EMBL/GenBank/DDBJ whole genome shotgun (WGS) entry which is preliminary data.</text>
</comment>
<evidence type="ECO:0000256" key="1">
    <source>
        <dbReference type="SAM" id="MobiDB-lite"/>
    </source>
</evidence>
<evidence type="ECO:0000313" key="2">
    <source>
        <dbReference type="EMBL" id="MBN7771616.1"/>
    </source>
</evidence>
<keyword evidence="3" id="KW-1185">Reference proteome</keyword>
<feature type="region of interest" description="Disordered" evidence="1">
    <location>
        <begin position="29"/>
        <end position="69"/>
    </location>
</feature>
<sequence>MIGSEAERQFYLAAAGIRMWYARDRLPGAAPSPEYDFGPGEGSPWEPEPDSLPVPRKPAPESADRGRARIAQLQDLMGGKVQASPVAAPEPALHTESPVSAPELPAVEPDRRVSMAETAEVVPRLCVAAWKGRRISLLCHLAEDASFSLQDNLARNILRSVGEIDASMVGPFRWPVFNNLKVTLNSLDDLMTALAVCFEDVSKTDYVITLGFSDEQLSQVFERGLGRTPDVAFPGTLASLASDPASKRSLWNAIRGMSAGL</sequence>
<accession>A0ABS3BIF9</accession>
<evidence type="ECO:0008006" key="4">
    <source>
        <dbReference type="Google" id="ProtNLM"/>
    </source>
</evidence>
<organism evidence="2 3">
    <name type="scientific">Marinobacter daepoensis</name>
    <dbReference type="NCBI Taxonomy" id="262077"/>
    <lineage>
        <taxon>Bacteria</taxon>
        <taxon>Pseudomonadati</taxon>
        <taxon>Pseudomonadota</taxon>
        <taxon>Gammaproteobacteria</taxon>
        <taxon>Pseudomonadales</taxon>
        <taxon>Marinobacteraceae</taxon>
        <taxon>Marinobacter</taxon>
    </lineage>
</organism>
<evidence type="ECO:0000313" key="3">
    <source>
        <dbReference type="Proteomes" id="UP000664344"/>
    </source>
</evidence>
<name>A0ABS3BIF9_9GAMM</name>
<feature type="compositionally biased region" description="Basic and acidic residues" evidence="1">
    <location>
        <begin position="58"/>
        <end position="67"/>
    </location>
</feature>
<gene>
    <name evidence="2" type="ORF">JYP53_17045</name>
</gene>